<dbReference type="KEGG" id="more:E1B28_006603"/>
<name>A0A9P7UWG7_9AGAR</name>
<accession>A0A9P7UWG7</accession>
<evidence type="ECO:0000313" key="2">
    <source>
        <dbReference type="Proteomes" id="UP001049176"/>
    </source>
</evidence>
<organism evidence="1 2">
    <name type="scientific">Marasmius oreades</name>
    <name type="common">fairy-ring Marasmius</name>
    <dbReference type="NCBI Taxonomy" id="181124"/>
    <lineage>
        <taxon>Eukaryota</taxon>
        <taxon>Fungi</taxon>
        <taxon>Dikarya</taxon>
        <taxon>Basidiomycota</taxon>
        <taxon>Agaricomycotina</taxon>
        <taxon>Agaricomycetes</taxon>
        <taxon>Agaricomycetidae</taxon>
        <taxon>Agaricales</taxon>
        <taxon>Marasmiineae</taxon>
        <taxon>Marasmiaceae</taxon>
        <taxon>Marasmius</taxon>
    </lineage>
</organism>
<reference evidence="1" key="1">
    <citation type="journal article" date="2021" name="Genome Biol. Evol.">
        <title>The assembled and annotated genome of the fairy-ring fungus Marasmius oreades.</title>
        <authorList>
            <person name="Hiltunen M."/>
            <person name="Ament-Velasquez S.L."/>
            <person name="Johannesson H."/>
        </authorList>
    </citation>
    <scope>NUCLEOTIDE SEQUENCE</scope>
    <source>
        <strain evidence="1">03SP1</strain>
    </source>
</reference>
<dbReference type="EMBL" id="CM032183">
    <property type="protein sequence ID" value="KAG7095919.1"/>
    <property type="molecule type" value="Genomic_DNA"/>
</dbReference>
<dbReference type="GeneID" id="66075679"/>
<proteinExistence type="predicted"/>
<protein>
    <submittedName>
        <fullName evidence="1">Uncharacterized protein</fullName>
    </submittedName>
</protein>
<sequence>MLYPTFRVKKRRQTSVIPTSSCTQYVDRRTNGSLVRGRFHPVLDDGREPRTMKKTDEGKGERMAYERAVTHLEGTCLWSDVNFDPVILDVEFEVQGVQRARTALLKLSGLSRVLIPGVVAAESDSSPMLLRNVSDGDKSRNSLRLE</sequence>
<evidence type="ECO:0000313" key="1">
    <source>
        <dbReference type="EMBL" id="KAG7095919.1"/>
    </source>
</evidence>
<gene>
    <name evidence="1" type="ORF">E1B28_006603</name>
</gene>
<dbReference type="AlphaFoldDB" id="A0A9P7UWG7"/>
<comment type="caution">
    <text evidence="1">The sequence shown here is derived from an EMBL/GenBank/DDBJ whole genome shotgun (WGS) entry which is preliminary data.</text>
</comment>
<dbReference type="Proteomes" id="UP001049176">
    <property type="component" value="Chromosome 3"/>
</dbReference>
<keyword evidence="2" id="KW-1185">Reference proteome</keyword>
<dbReference type="RefSeq" id="XP_043012389.1">
    <property type="nucleotide sequence ID" value="XM_043151295.1"/>
</dbReference>